<reference evidence="2 4" key="1">
    <citation type="submission" date="2020-01" db="EMBL/GenBank/DDBJ databases">
        <authorList>
            <consortium name="DOE Joint Genome Institute"/>
            <person name="Haridas S."/>
            <person name="Albert R."/>
            <person name="Binder M."/>
            <person name="Bloem J."/>
            <person name="Labutti K."/>
            <person name="Salamov A."/>
            <person name="Andreopoulos B."/>
            <person name="Baker S.E."/>
            <person name="Barry K."/>
            <person name="Bills G."/>
            <person name="Bluhm B.H."/>
            <person name="Cannon C."/>
            <person name="Castanera R."/>
            <person name="Culley D.E."/>
            <person name="Daum C."/>
            <person name="Ezra D."/>
            <person name="Gonzalez J.B."/>
            <person name="Henrissat B."/>
            <person name="Kuo A."/>
            <person name="Liang C."/>
            <person name="Lipzen A."/>
            <person name="Lutzoni F."/>
            <person name="Magnuson J."/>
            <person name="Mondo S."/>
            <person name="Nolan M."/>
            <person name="Ohm R."/>
            <person name="Pangilinan J."/>
            <person name="Park H.-J."/>
            <person name="Ramirez L."/>
            <person name="Alfaro M."/>
            <person name="Sun H."/>
            <person name="Tritt A."/>
            <person name="Yoshinaga Y."/>
            <person name="Zwiers L.-H."/>
            <person name="Turgeon B.G."/>
            <person name="Goodwin S.B."/>
            <person name="Spatafora J.W."/>
            <person name="Crous P.W."/>
            <person name="Grigoriev I.V."/>
        </authorList>
    </citation>
    <scope>NUCLEOTIDE SEQUENCE</scope>
    <source>
        <strain evidence="2 4">CBS 781.70</strain>
    </source>
</reference>
<feature type="domain" description="YCII-related" evidence="1">
    <location>
        <begin position="13"/>
        <end position="97"/>
    </location>
</feature>
<dbReference type="RefSeq" id="XP_033531849.1">
    <property type="nucleotide sequence ID" value="XM_033679981.1"/>
</dbReference>
<evidence type="ECO:0000259" key="1">
    <source>
        <dbReference type="Pfam" id="PF03795"/>
    </source>
</evidence>
<proteinExistence type="predicted"/>
<dbReference type="InterPro" id="IPR051807">
    <property type="entry name" value="Sec-metab_biosynth-assoc"/>
</dbReference>
<reference evidence="4" key="2">
    <citation type="submission" date="2020-04" db="EMBL/GenBank/DDBJ databases">
        <authorList>
            <consortium name="NCBI Genome Project"/>
        </authorList>
    </citation>
    <scope>NUCLEOTIDE SEQUENCE</scope>
    <source>
        <strain evidence="4">CBS 781.70</strain>
    </source>
</reference>
<keyword evidence="3" id="KW-1185">Reference proteome</keyword>
<accession>A0A6G1FWV3</accession>
<organism evidence="2">
    <name type="scientific">Eremomyces bilateralis CBS 781.70</name>
    <dbReference type="NCBI Taxonomy" id="1392243"/>
    <lineage>
        <taxon>Eukaryota</taxon>
        <taxon>Fungi</taxon>
        <taxon>Dikarya</taxon>
        <taxon>Ascomycota</taxon>
        <taxon>Pezizomycotina</taxon>
        <taxon>Dothideomycetes</taxon>
        <taxon>Dothideomycetes incertae sedis</taxon>
        <taxon>Eremomycetales</taxon>
        <taxon>Eremomycetaceae</taxon>
        <taxon>Eremomyces</taxon>
    </lineage>
</organism>
<name>A0A6G1FWV3_9PEZI</name>
<dbReference type="EMBL" id="ML975167">
    <property type="protein sequence ID" value="KAF1810218.1"/>
    <property type="molecule type" value="Genomic_DNA"/>
</dbReference>
<dbReference type="AlphaFoldDB" id="A0A6G1FWV3"/>
<dbReference type="InterPro" id="IPR005545">
    <property type="entry name" value="YCII"/>
</dbReference>
<gene>
    <name evidence="2 4" type="ORF">P152DRAFT_460726</name>
</gene>
<sequence length="116" mass="12756">MASSSNASANNEWLVILPDQENALERRLEVRPKHFAGLKPGIESGFWLMGGALLSSHPPPDSKDPPPMVGSALLARAATQEELLEKLKADPYTVGQVWDWNKVQIYPFKSAIRSGM</sequence>
<evidence type="ECO:0000313" key="4">
    <source>
        <dbReference type="RefSeq" id="XP_033531849.1"/>
    </source>
</evidence>
<dbReference type="OrthoDB" id="5519740at2759"/>
<dbReference type="Gene3D" id="3.30.70.1060">
    <property type="entry name" value="Dimeric alpha+beta barrel"/>
    <property type="match status" value="1"/>
</dbReference>
<evidence type="ECO:0000313" key="3">
    <source>
        <dbReference type="Proteomes" id="UP000504638"/>
    </source>
</evidence>
<dbReference type="PANTHER" id="PTHR33606:SF3">
    <property type="entry name" value="PROTEIN YCII"/>
    <property type="match status" value="1"/>
</dbReference>
<dbReference type="Pfam" id="PF03795">
    <property type="entry name" value="YCII"/>
    <property type="match status" value="1"/>
</dbReference>
<dbReference type="InterPro" id="IPR011008">
    <property type="entry name" value="Dimeric_a/b-barrel"/>
</dbReference>
<protein>
    <recommendedName>
        <fullName evidence="1">YCII-related domain-containing protein</fullName>
    </recommendedName>
</protein>
<reference evidence="4" key="3">
    <citation type="submission" date="2025-04" db="UniProtKB">
        <authorList>
            <consortium name="RefSeq"/>
        </authorList>
    </citation>
    <scope>IDENTIFICATION</scope>
    <source>
        <strain evidence="4">CBS 781.70</strain>
    </source>
</reference>
<dbReference type="PANTHER" id="PTHR33606">
    <property type="entry name" value="PROTEIN YCII"/>
    <property type="match status" value="1"/>
</dbReference>
<dbReference type="SUPFAM" id="SSF54909">
    <property type="entry name" value="Dimeric alpha+beta barrel"/>
    <property type="match status" value="1"/>
</dbReference>
<dbReference type="Proteomes" id="UP000504638">
    <property type="component" value="Unplaced"/>
</dbReference>
<dbReference type="GeneID" id="54420551"/>
<evidence type="ECO:0000313" key="2">
    <source>
        <dbReference type="EMBL" id="KAF1810218.1"/>
    </source>
</evidence>